<evidence type="ECO:0000256" key="1">
    <source>
        <dbReference type="SAM" id="MobiDB-lite"/>
    </source>
</evidence>
<feature type="domain" description="Fe2OG dioxygenase" evidence="2">
    <location>
        <begin position="124"/>
        <end position="235"/>
    </location>
</feature>
<keyword evidence="4" id="KW-1185">Reference proteome</keyword>
<name>A0A1Y2FA31_9BASI</name>
<feature type="region of interest" description="Disordered" evidence="1">
    <location>
        <begin position="1"/>
        <end position="47"/>
    </location>
</feature>
<dbReference type="OrthoDB" id="412814at2759"/>
<dbReference type="EMBL" id="MCGR01000024">
    <property type="protein sequence ID" value="ORY80761.1"/>
    <property type="molecule type" value="Genomic_DNA"/>
</dbReference>
<feature type="compositionally biased region" description="Polar residues" evidence="1">
    <location>
        <begin position="11"/>
        <end position="20"/>
    </location>
</feature>
<dbReference type="GO" id="GO:0005759">
    <property type="term" value="C:mitochondrial matrix"/>
    <property type="evidence" value="ECO:0007669"/>
    <property type="project" value="TreeGrafter"/>
</dbReference>
<dbReference type="InterPro" id="IPR032870">
    <property type="entry name" value="ALKBH7-like"/>
</dbReference>
<reference evidence="3 4" key="1">
    <citation type="submission" date="2016-07" db="EMBL/GenBank/DDBJ databases">
        <title>Pervasive Adenine N6-methylation of Active Genes in Fungi.</title>
        <authorList>
            <consortium name="DOE Joint Genome Institute"/>
            <person name="Mondo S.J."/>
            <person name="Dannebaum R.O."/>
            <person name="Kuo R.C."/>
            <person name="Labutti K."/>
            <person name="Haridas S."/>
            <person name="Kuo A."/>
            <person name="Salamov A."/>
            <person name="Ahrendt S.R."/>
            <person name="Lipzen A."/>
            <person name="Sullivan W."/>
            <person name="Andreopoulos W.B."/>
            <person name="Clum A."/>
            <person name="Lindquist E."/>
            <person name="Daum C."/>
            <person name="Ramamoorthy G.K."/>
            <person name="Gryganskyi A."/>
            <person name="Culley D."/>
            <person name="Magnuson J.K."/>
            <person name="James T.Y."/>
            <person name="O'Malley M.A."/>
            <person name="Stajich J.E."/>
            <person name="Spatafora J.W."/>
            <person name="Visel A."/>
            <person name="Grigoriev I.V."/>
        </authorList>
    </citation>
    <scope>NUCLEOTIDE SEQUENCE [LARGE SCALE GENOMIC DNA]</scope>
    <source>
        <strain evidence="3 4">62-1032</strain>
    </source>
</reference>
<dbReference type="PANTHER" id="PTHR21052:SF0">
    <property type="entry name" value="ALPHA-KETOGLUTARATE-DEPENDENT DIOXYGENASE ALKB HOMOLOG 7, MITOCHONDRIAL"/>
    <property type="match status" value="1"/>
</dbReference>
<dbReference type="Pfam" id="PF13532">
    <property type="entry name" value="2OG-FeII_Oxy_2"/>
    <property type="match status" value="1"/>
</dbReference>
<dbReference type="Proteomes" id="UP000193467">
    <property type="component" value="Unassembled WGS sequence"/>
</dbReference>
<dbReference type="Gene3D" id="2.60.120.590">
    <property type="entry name" value="Alpha-ketoglutarate-dependent dioxygenase AlkB-like"/>
    <property type="match status" value="1"/>
</dbReference>
<dbReference type="PANTHER" id="PTHR21052">
    <property type="entry name" value="SPERMATOGENESIS ASSOCIATED 11-RELATED"/>
    <property type="match status" value="1"/>
</dbReference>
<accession>A0A1Y2FA31</accession>
<sequence length="246" mass="26913">MDPGSREGSPCFSSSRNSLFDSDDDEVEQQDRESAPEATSTPIAASSTPPPIPGLFLFPSALPIKLQHSLAAALSSSVWTSSSNQVMLFTSTERPSLPSFLDPLLDLLPEILSPVLPPPLLDLILHSPLPRQAILNLYRPGMGITPHVDLPHRYEDGIVGVSLVGSTVMDFTHDGEAHSLLLRPGDVYVLSGEARFGWKHGIAYREEDWISDETGGELFLLKRRMRMSITLRRMKEGANVVGDEGE</sequence>
<protein>
    <recommendedName>
        <fullName evidence="2">Fe2OG dioxygenase domain-containing protein</fullName>
    </recommendedName>
</protein>
<gene>
    <name evidence="3" type="ORF">BCR35DRAFT_90912</name>
</gene>
<feature type="compositionally biased region" description="Low complexity" evidence="1">
    <location>
        <begin position="36"/>
        <end position="47"/>
    </location>
</feature>
<dbReference type="GO" id="GO:0006974">
    <property type="term" value="P:DNA damage response"/>
    <property type="evidence" value="ECO:0007669"/>
    <property type="project" value="InterPro"/>
</dbReference>
<dbReference type="GO" id="GO:0016706">
    <property type="term" value="F:2-oxoglutarate-dependent dioxygenase activity"/>
    <property type="evidence" value="ECO:0007669"/>
    <property type="project" value="TreeGrafter"/>
</dbReference>
<evidence type="ECO:0000313" key="3">
    <source>
        <dbReference type="EMBL" id="ORY80761.1"/>
    </source>
</evidence>
<dbReference type="InParanoid" id="A0A1Y2FA31"/>
<dbReference type="AlphaFoldDB" id="A0A1Y2FA31"/>
<dbReference type="PROSITE" id="PS51471">
    <property type="entry name" value="FE2OG_OXY"/>
    <property type="match status" value="1"/>
</dbReference>
<dbReference type="InterPro" id="IPR005123">
    <property type="entry name" value="Oxoglu/Fe-dep_dioxygenase_dom"/>
</dbReference>
<dbReference type="InterPro" id="IPR037151">
    <property type="entry name" value="AlkB-like_sf"/>
</dbReference>
<proteinExistence type="predicted"/>
<comment type="caution">
    <text evidence="3">The sequence shown here is derived from an EMBL/GenBank/DDBJ whole genome shotgun (WGS) entry which is preliminary data.</text>
</comment>
<dbReference type="GO" id="GO:0006631">
    <property type="term" value="P:fatty acid metabolic process"/>
    <property type="evidence" value="ECO:0007669"/>
    <property type="project" value="TreeGrafter"/>
</dbReference>
<dbReference type="InterPro" id="IPR027450">
    <property type="entry name" value="AlkB-like"/>
</dbReference>
<evidence type="ECO:0000259" key="2">
    <source>
        <dbReference type="PROSITE" id="PS51471"/>
    </source>
</evidence>
<evidence type="ECO:0000313" key="4">
    <source>
        <dbReference type="Proteomes" id="UP000193467"/>
    </source>
</evidence>
<organism evidence="3 4">
    <name type="scientific">Leucosporidium creatinivorum</name>
    <dbReference type="NCBI Taxonomy" id="106004"/>
    <lineage>
        <taxon>Eukaryota</taxon>
        <taxon>Fungi</taxon>
        <taxon>Dikarya</taxon>
        <taxon>Basidiomycota</taxon>
        <taxon>Pucciniomycotina</taxon>
        <taxon>Microbotryomycetes</taxon>
        <taxon>Leucosporidiales</taxon>
        <taxon>Leucosporidium</taxon>
    </lineage>
</organism>
<dbReference type="FunCoup" id="A0A1Y2FA31">
    <property type="interactions" value="17"/>
</dbReference>
<dbReference type="SUPFAM" id="SSF51197">
    <property type="entry name" value="Clavaminate synthase-like"/>
    <property type="match status" value="1"/>
</dbReference>